<protein>
    <recommendedName>
        <fullName evidence="4">UBA domain-containing protein</fullName>
    </recommendedName>
</protein>
<evidence type="ECO:0008006" key="4">
    <source>
        <dbReference type="Google" id="ProtNLM"/>
    </source>
</evidence>
<dbReference type="EMBL" id="JAVRRD010000003">
    <property type="protein sequence ID" value="KAK5061044.1"/>
    <property type="molecule type" value="Genomic_DNA"/>
</dbReference>
<evidence type="ECO:0000313" key="2">
    <source>
        <dbReference type="EMBL" id="KAK5061044.1"/>
    </source>
</evidence>
<dbReference type="GeneID" id="89975751"/>
<evidence type="ECO:0000313" key="3">
    <source>
        <dbReference type="Proteomes" id="UP001358417"/>
    </source>
</evidence>
<gene>
    <name evidence="2" type="ORF">LTR84_007585</name>
</gene>
<feature type="region of interest" description="Disordered" evidence="1">
    <location>
        <begin position="268"/>
        <end position="308"/>
    </location>
</feature>
<organism evidence="2 3">
    <name type="scientific">Exophiala bonariae</name>
    <dbReference type="NCBI Taxonomy" id="1690606"/>
    <lineage>
        <taxon>Eukaryota</taxon>
        <taxon>Fungi</taxon>
        <taxon>Dikarya</taxon>
        <taxon>Ascomycota</taxon>
        <taxon>Pezizomycotina</taxon>
        <taxon>Eurotiomycetes</taxon>
        <taxon>Chaetothyriomycetidae</taxon>
        <taxon>Chaetothyriales</taxon>
        <taxon>Herpotrichiellaceae</taxon>
        <taxon>Exophiala</taxon>
    </lineage>
</organism>
<dbReference type="AlphaFoldDB" id="A0AAV9NKK9"/>
<feature type="compositionally biased region" description="Polar residues" evidence="1">
    <location>
        <begin position="364"/>
        <end position="373"/>
    </location>
</feature>
<feature type="compositionally biased region" description="Low complexity" evidence="1">
    <location>
        <begin position="454"/>
        <end position="470"/>
    </location>
</feature>
<feature type="region of interest" description="Disordered" evidence="1">
    <location>
        <begin position="157"/>
        <end position="180"/>
    </location>
</feature>
<feature type="region of interest" description="Disordered" evidence="1">
    <location>
        <begin position="400"/>
        <end position="528"/>
    </location>
</feature>
<name>A0AAV9NKK9_9EURO</name>
<feature type="compositionally biased region" description="Polar residues" evidence="1">
    <location>
        <begin position="275"/>
        <end position="308"/>
    </location>
</feature>
<accession>A0AAV9NKK9</accession>
<keyword evidence="3" id="KW-1185">Reference proteome</keyword>
<sequence length="837" mass="91370">MADCNSPKRPSSPLLPAFGIRNLNGPEAPPGLIQITGGQYKTTIKSQPDATLRYFDDDDGDVITVGSSLELRERLDDPVRRSSRSFRSTLSENQMMHIFDIQKSAGSLAVWRDHEAYSSKSLREDSASKDDTTVSSVSAPVSPISLEFCPPPIPSHLKSEASVLDDSEQQPPPAGRKAAGHVSLPHEHLTVQLDKVLDDVFGGIQTQLGPLADFLDTAADGLRKAAEKTAESDTTAVENVLTGFMGIWSELGQMGREFLESIDEQIPKENETKDNTSIIPKSADATQFPPQQESNASPRTETASKRVSFTESPAIPVGCHSYTAPPTHHDAKSTLGPLPSYNAVVQKPMLLPTKPPFEKAPFRQSLSGNSTKHSILDWETSDPDFSTRYPPLLSLRKAKSVSGIHGRGQFPSSSGDSLPAGSALSRFPSINQLEQQSRSQGKPQDASLKQGNASSSGSTGSTPKSTTYKKPAVEDTRTADPLDASPREISVKQLNLPRPSWSPKSLPGSWPEPKGGDAQSSQCHISTKPMSLPSRHIQIAETNDDAFVHPLPGRLSSPVSETYSRAPIFPRRHQTVSSANPAARLNGPFDPLANFPALQPRPQRSQPDLKLPHNIGNNRPTFEPGQIHIPGAFPQRSRTVHHTERYKPHPGFNYPNNYPSPLVYGPNYRSYASNVAPSLSPLPRLDTTRPDFHRQTPPQTTSDVANNHMFNPALQRPTRSDTQPQPLVAERSEPNLSDFIARPPPTNVTMPTTRSPYFRAPPVEQMASATTAVKECIHTLRSMGYGNDAHELARLNVYAGAAAGNIEDAIEMIEEDREAVKELDDSKNLEQIRDMEV</sequence>
<feature type="compositionally biased region" description="Polar residues" evidence="1">
    <location>
        <begin position="428"/>
        <end position="453"/>
    </location>
</feature>
<reference evidence="2 3" key="1">
    <citation type="submission" date="2023-08" db="EMBL/GenBank/DDBJ databases">
        <title>Black Yeasts Isolated from many extreme environments.</title>
        <authorList>
            <person name="Coleine C."/>
            <person name="Stajich J.E."/>
            <person name="Selbmann L."/>
        </authorList>
    </citation>
    <scope>NUCLEOTIDE SEQUENCE [LARGE SCALE GENOMIC DNA]</scope>
    <source>
        <strain evidence="2 3">CCFEE 5792</strain>
    </source>
</reference>
<dbReference type="Proteomes" id="UP001358417">
    <property type="component" value="Unassembled WGS sequence"/>
</dbReference>
<feature type="region of interest" description="Disordered" evidence="1">
    <location>
        <begin position="355"/>
        <end position="383"/>
    </location>
</feature>
<feature type="compositionally biased region" description="Polar residues" evidence="1">
    <location>
        <begin position="696"/>
        <end position="709"/>
    </location>
</feature>
<feature type="compositionally biased region" description="Polar residues" evidence="1">
    <location>
        <begin position="518"/>
        <end position="528"/>
    </location>
</feature>
<feature type="region of interest" description="Disordered" evidence="1">
    <location>
        <begin position="692"/>
        <end position="753"/>
    </location>
</feature>
<dbReference type="RefSeq" id="XP_064710141.1">
    <property type="nucleotide sequence ID" value="XM_064851138.1"/>
</dbReference>
<proteinExistence type="predicted"/>
<feature type="compositionally biased region" description="Basic and acidic residues" evidence="1">
    <location>
        <begin position="471"/>
        <end position="490"/>
    </location>
</feature>
<evidence type="ECO:0000256" key="1">
    <source>
        <dbReference type="SAM" id="MobiDB-lite"/>
    </source>
</evidence>
<comment type="caution">
    <text evidence="2">The sequence shown here is derived from an EMBL/GenBank/DDBJ whole genome shotgun (WGS) entry which is preliminary data.</text>
</comment>